<proteinExistence type="predicted"/>
<dbReference type="InterPro" id="IPR002509">
    <property type="entry name" value="NODB_dom"/>
</dbReference>
<name>A0ABT7E1F3_9NEIS</name>
<comment type="caution">
    <text evidence="4">The sequence shown here is derived from an EMBL/GenBank/DDBJ whole genome shotgun (WGS) entry which is preliminary data.</text>
</comment>
<dbReference type="PANTHER" id="PTHR10587">
    <property type="entry name" value="GLYCOSYL TRANSFERASE-RELATED"/>
    <property type="match status" value="1"/>
</dbReference>
<gene>
    <name evidence="4" type="ORF">PZA18_17610</name>
</gene>
<dbReference type="InterPro" id="IPR011330">
    <property type="entry name" value="Glyco_hydro/deAcase_b/a-brl"/>
</dbReference>
<keyword evidence="1" id="KW-0479">Metal-binding</keyword>
<sequence>MSSSLARQVAITFDDGPVLDHSGLLDPVSRNQAILCALAAAEAPACYFVNLSSTSPAGVQALAQAWLRAGHSLGNHTASHCNLDNPDTPLDAFVHSIADCDLALRHLGQPPHYFRYPYLRHGEDPVRRQRVEAALAGMAYQIAPVTLDTSDWRLDQHLQNRLRSTPAPPLEAYRQHYLAHIQQRSHAYAGLSGQLLGRALPQILLLHHNLLNALFLADVLALLRAQGWQFISLEQALADPFYTAKAPPLLAGQSLLLAYCRAAHQPIDARLTDNGDWDIAALNAATTTALPALDQALLTSRQQNLGSVDVLFPVAPGRVLGQGEAG</sequence>
<keyword evidence="2" id="KW-0378">Hydrolase</keyword>
<accession>A0ABT7E1F3</accession>
<evidence type="ECO:0000313" key="4">
    <source>
        <dbReference type="EMBL" id="MDK2125874.1"/>
    </source>
</evidence>
<keyword evidence="5" id="KW-1185">Reference proteome</keyword>
<evidence type="ECO:0000259" key="3">
    <source>
        <dbReference type="PROSITE" id="PS51677"/>
    </source>
</evidence>
<dbReference type="PANTHER" id="PTHR10587:SF133">
    <property type="entry name" value="CHITIN DEACETYLASE 1-RELATED"/>
    <property type="match status" value="1"/>
</dbReference>
<dbReference type="SUPFAM" id="SSF88713">
    <property type="entry name" value="Glycoside hydrolase/deacetylase"/>
    <property type="match status" value="1"/>
</dbReference>
<dbReference type="Proteomes" id="UP001172778">
    <property type="component" value="Unassembled WGS sequence"/>
</dbReference>
<organism evidence="4 5">
    <name type="scientific">Parachitinimonas caeni</name>
    <dbReference type="NCBI Taxonomy" id="3031301"/>
    <lineage>
        <taxon>Bacteria</taxon>
        <taxon>Pseudomonadati</taxon>
        <taxon>Pseudomonadota</taxon>
        <taxon>Betaproteobacteria</taxon>
        <taxon>Neisseriales</taxon>
        <taxon>Chitinibacteraceae</taxon>
        <taxon>Parachitinimonas</taxon>
    </lineage>
</organism>
<dbReference type="PROSITE" id="PS51677">
    <property type="entry name" value="NODB"/>
    <property type="match status" value="1"/>
</dbReference>
<feature type="domain" description="NodB homology" evidence="3">
    <location>
        <begin position="7"/>
        <end position="231"/>
    </location>
</feature>
<protein>
    <submittedName>
        <fullName evidence="4">Polysaccharide deacetylase family protein</fullName>
    </submittedName>
</protein>
<reference evidence="4" key="1">
    <citation type="submission" date="2023-03" db="EMBL/GenBank/DDBJ databases">
        <title>Chitinimonas shenzhenensis gen. nov., sp. nov., a novel member of family Burkholderiaceae isolated from activated sludge collected in Shen Zhen, China.</title>
        <authorList>
            <person name="Wang X."/>
        </authorList>
    </citation>
    <scope>NUCLEOTIDE SEQUENCE</scope>
    <source>
        <strain evidence="4">DQS-5</strain>
    </source>
</reference>
<evidence type="ECO:0000313" key="5">
    <source>
        <dbReference type="Proteomes" id="UP001172778"/>
    </source>
</evidence>
<dbReference type="EMBL" id="JARRAF010000026">
    <property type="protein sequence ID" value="MDK2125874.1"/>
    <property type="molecule type" value="Genomic_DNA"/>
</dbReference>
<dbReference type="Gene3D" id="3.20.20.370">
    <property type="entry name" value="Glycoside hydrolase/deacetylase"/>
    <property type="match status" value="1"/>
</dbReference>
<evidence type="ECO:0000256" key="2">
    <source>
        <dbReference type="ARBA" id="ARBA00022801"/>
    </source>
</evidence>
<dbReference type="InterPro" id="IPR050248">
    <property type="entry name" value="Polysacc_deacetylase_ArnD"/>
</dbReference>
<dbReference type="Pfam" id="PF01522">
    <property type="entry name" value="Polysacc_deac_1"/>
    <property type="match status" value="1"/>
</dbReference>
<evidence type="ECO:0000256" key="1">
    <source>
        <dbReference type="ARBA" id="ARBA00022723"/>
    </source>
</evidence>
<dbReference type="RefSeq" id="WP_284102189.1">
    <property type="nucleotide sequence ID" value="NZ_JARRAF010000026.1"/>
</dbReference>